<protein>
    <submittedName>
        <fullName evidence="2">Uncharacterized protein</fullName>
    </submittedName>
</protein>
<name>A0A9W7XBH2_9POAL</name>
<gene>
    <name evidence="2" type="ORF">BS78_K199700</name>
</gene>
<keyword evidence="1" id="KW-0812">Transmembrane</keyword>
<organism evidence="2 3">
    <name type="scientific">Paspalum vaginatum</name>
    <name type="common">seashore paspalum</name>
    <dbReference type="NCBI Taxonomy" id="158149"/>
    <lineage>
        <taxon>Eukaryota</taxon>
        <taxon>Viridiplantae</taxon>
        <taxon>Streptophyta</taxon>
        <taxon>Embryophyta</taxon>
        <taxon>Tracheophyta</taxon>
        <taxon>Spermatophyta</taxon>
        <taxon>Magnoliopsida</taxon>
        <taxon>Liliopsida</taxon>
        <taxon>Poales</taxon>
        <taxon>Poaceae</taxon>
        <taxon>PACMAD clade</taxon>
        <taxon>Panicoideae</taxon>
        <taxon>Andropogonodae</taxon>
        <taxon>Paspaleae</taxon>
        <taxon>Paspalinae</taxon>
        <taxon>Paspalum</taxon>
    </lineage>
</organism>
<reference evidence="2 3" key="1">
    <citation type="submission" date="2022-10" db="EMBL/GenBank/DDBJ databases">
        <title>WGS assembly of Paspalum vaginatum 540-79.</title>
        <authorList>
            <person name="Sun G."/>
            <person name="Wase N."/>
            <person name="Shu S."/>
            <person name="Jenkins J."/>
            <person name="Zhou B."/>
            <person name="Torres-Rodriguez J."/>
            <person name="Chen C."/>
            <person name="Sandor L."/>
            <person name="Plott C."/>
            <person name="Yoshinga Y."/>
            <person name="Daum C."/>
            <person name="Qi P."/>
            <person name="Barry K."/>
            <person name="Lipzen A."/>
            <person name="Berry L."/>
            <person name="Pedersen C."/>
            <person name="Gottilla T."/>
            <person name="Foltz A."/>
            <person name="Yu H."/>
            <person name="O'Malley R."/>
            <person name="Zhang C."/>
            <person name="Devos K."/>
            <person name="Sigmon B."/>
            <person name="Yu B."/>
            <person name="Obata T."/>
            <person name="Schmutz J."/>
            <person name="Schnable J."/>
        </authorList>
    </citation>
    <scope>NUCLEOTIDE SEQUENCE [LARGE SCALE GENOMIC DNA]</scope>
    <source>
        <strain evidence="3">cv. 540-79</strain>
    </source>
</reference>
<evidence type="ECO:0000313" key="3">
    <source>
        <dbReference type="Proteomes" id="UP001164776"/>
    </source>
</evidence>
<dbReference type="Proteomes" id="UP001164776">
    <property type="component" value="Unassembled WGS sequence"/>
</dbReference>
<keyword evidence="3" id="KW-1185">Reference proteome</keyword>
<dbReference type="EMBL" id="MU629690">
    <property type="protein sequence ID" value="KAJ1255511.1"/>
    <property type="molecule type" value="Genomic_DNA"/>
</dbReference>
<comment type="caution">
    <text evidence="2">The sequence shown here is derived from an EMBL/GenBank/DDBJ whole genome shotgun (WGS) entry which is preliminary data.</text>
</comment>
<feature type="transmembrane region" description="Helical" evidence="1">
    <location>
        <begin position="38"/>
        <end position="62"/>
    </location>
</feature>
<evidence type="ECO:0000313" key="2">
    <source>
        <dbReference type="EMBL" id="KAJ1255511.1"/>
    </source>
</evidence>
<keyword evidence="1" id="KW-0472">Membrane</keyword>
<keyword evidence="1" id="KW-1133">Transmembrane helix</keyword>
<proteinExistence type="predicted"/>
<evidence type="ECO:0000256" key="1">
    <source>
        <dbReference type="SAM" id="Phobius"/>
    </source>
</evidence>
<sequence length="80" mass="9344">MQLVEKAKKPSDWCLSSSSHELILGTSVEKYHHIYKHVCILLITSTRTLFGFLKFVILVILFCPCVQFDQPCVKYWYMST</sequence>
<accession>A0A9W7XBH2</accession>
<dbReference type="AlphaFoldDB" id="A0A9W7XBH2"/>